<protein>
    <recommendedName>
        <fullName evidence="5">Antifreeze protein</fullName>
    </recommendedName>
</protein>
<accession>A0A844QE33</accession>
<keyword evidence="4" id="KW-1185">Reference proteome</keyword>
<reference evidence="3 4" key="1">
    <citation type="submission" date="2019-12" db="EMBL/GenBank/DDBJ databases">
        <title>Nitratireductor arenosus sp. nov., Isolated from sea sand, Jeju island, South Korea.</title>
        <authorList>
            <person name="Kim W."/>
        </authorList>
    </citation>
    <scope>NUCLEOTIDE SEQUENCE [LARGE SCALE GENOMIC DNA]</scope>
    <source>
        <strain evidence="3 4">CAU 1489</strain>
    </source>
</reference>
<evidence type="ECO:0000256" key="2">
    <source>
        <dbReference type="SAM" id="SignalP"/>
    </source>
</evidence>
<organism evidence="3 4">
    <name type="scientific">Nitratireductor arenosus</name>
    <dbReference type="NCBI Taxonomy" id="2682096"/>
    <lineage>
        <taxon>Bacteria</taxon>
        <taxon>Pseudomonadati</taxon>
        <taxon>Pseudomonadota</taxon>
        <taxon>Alphaproteobacteria</taxon>
        <taxon>Hyphomicrobiales</taxon>
        <taxon>Phyllobacteriaceae</taxon>
        <taxon>Nitratireductor</taxon>
    </lineage>
</organism>
<evidence type="ECO:0000313" key="4">
    <source>
        <dbReference type="Proteomes" id="UP000463224"/>
    </source>
</evidence>
<dbReference type="Proteomes" id="UP000463224">
    <property type="component" value="Unassembled WGS sequence"/>
</dbReference>
<feature type="chain" id="PRO_5032302522" description="Antifreeze protein" evidence="2">
    <location>
        <begin position="27"/>
        <end position="125"/>
    </location>
</feature>
<name>A0A844QE33_9HYPH</name>
<feature type="compositionally biased region" description="Basic and acidic residues" evidence="1">
    <location>
        <begin position="49"/>
        <end position="59"/>
    </location>
</feature>
<dbReference type="RefSeq" id="WP_156711295.1">
    <property type="nucleotide sequence ID" value="NZ_WPHG01000001.1"/>
</dbReference>
<proteinExistence type="predicted"/>
<dbReference type="AlphaFoldDB" id="A0A844QE33"/>
<dbReference type="EMBL" id="WPHG01000001">
    <property type="protein sequence ID" value="MVA96343.1"/>
    <property type="molecule type" value="Genomic_DNA"/>
</dbReference>
<keyword evidence="2" id="KW-0732">Signal</keyword>
<gene>
    <name evidence="3" type="ORF">GN330_03665</name>
</gene>
<evidence type="ECO:0000313" key="3">
    <source>
        <dbReference type="EMBL" id="MVA96343.1"/>
    </source>
</evidence>
<evidence type="ECO:0000256" key="1">
    <source>
        <dbReference type="SAM" id="MobiDB-lite"/>
    </source>
</evidence>
<comment type="caution">
    <text evidence="3">The sequence shown here is derived from an EMBL/GenBank/DDBJ whole genome shotgun (WGS) entry which is preliminary data.</text>
</comment>
<feature type="region of interest" description="Disordered" evidence="1">
    <location>
        <begin position="39"/>
        <end position="66"/>
    </location>
</feature>
<feature type="signal peptide" evidence="2">
    <location>
        <begin position="1"/>
        <end position="26"/>
    </location>
</feature>
<sequence>MLTKFLTTAIVSGLIATAVAPGAAYARDGAGLPFARMHNPDGSTVTSRGRRDGSRVETHRNKRGKVVKRVPHRKPIVRKGKRRSVPWASSYDRRTGTSITAIGNGNGTRTVITFGIGGFGIHISR</sequence>
<evidence type="ECO:0008006" key="5">
    <source>
        <dbReference type="Google" id="ProtNLM"/>
    </source>
</evidence>